<accession>A0A4Y6PRM9</accession>
<dbReference type="Pfam" id="PF01761">
    <property type="entry name" value="DHQ_synthase"/>
    <property type="match status" value="1"/>
</dbReference>
<dbReference type="Proteomes" id="UP000315995">
    <property type="component" value="Chromosome"/>
</dbReference>
<dbReference type="InterPro" id="IPR023193">
    <property type="entry name" value="EPSP_synthase_CS"/>
</dbReference>
<dbReference type="InterPro" id="IPR056179">
    <property type="entry name" value="DHQS_C"/>
</dbReference>
<keyword evidence="7" id="KW-1185">Reference proteome</keyword>
<gene>
    <name evidence="6" type="ORF">FIV42_09135</name>
</gene>
<dbReference type="EMBL" id="CP041186">
    <property type="protein sequence ID" value="QDG50890.1"/>
    <property type="molecule type" value="Genomic_DNA"/>
</dbReference>
<dbReference type="PANTHER" id="PTHR21090:SF5">
    <property type="entry name" value="PENTAFUNCTIONAL AROM POLYPEPTIDE"/>
    <property type="match status" value="1"/>
</dbReference>
<evidence type="ECO:0000256" key="1">
    <source>
        <dbReference type="ARBA" id="ARBA00022679"/>
    </source>
</evidence>
<dbReference type="InterPro" id="IPR036968">
    <property type="entry name" value="Enolpyruvate_Tfrase_sf"/>
</dbReference>
<dbReference type="Pfam" id="PF24621">
    <property type="entry name" value="DHQS_C"/>
    <property type="match status" value="1"/>
</dbReference>
<dbReference type="PANTHER" id="PTHR21090">
    <property type="entry name" value="AROM/DEHYDROQUINATE SYNTHASE"/>
    <property type="match status" value="1"/>
</dbReference>
<dbReference type="PROSITE" id="PS00885">
    <property type="entry name" value="EPSP_SYNTHASE_2"/>
    <property type="match status" value="1"/>
</dbReference>
<evidence type="ECO:0000259" key="5">
    <source>
        <dbReference type="Pfam" id="PF24621"/>
    </source>
</evidence>
<evidence type="ECO:0008006" key="8">
    <source>
        <dbReference type="Google" id="ProtNLM"/>
    </source>
</evidence>
<dbReference type="OrthoDB" id="9809920at2"/>
<feature type="domain" description="3-dehydroquinate synthase C-terminal" evidence="5">
    <location>
        <begin position="175"/>
        <end position="314"/>
    </location>
</feature>
<dbReference type="CDD" id="cd08195">
    <property type="entry name" value="DHQS"/>
    <property type="match status" value="1"/>
</dbReference>
<evidence type="ECO:0000256" key="2">
    <source>
        <dbReference type="SAM" id="MobiDB-lite"/>
    </source>
</evidence>
<protein>
    <recommendedName>
        <fullName evidence="8">3-phosphoshikimate 1-carboxyvinyltransferase</fullName>
    </recommendedName>
</protein>
<dbReference type="GO" id="GO:0003866">
    <property type="term" value="F:3-phosphoshikimate 1-carboxyvinyltransferase activity"/>
    <property type="evidence" value="ECO:0007669"/>
    <property type="project" value="TreeGrafter"/>
</dbReference>
<accession>A0A5B8Y3D9</accession>
<evidence type="ECO:0000259" key="3">
    <source>
        <dbReference type="Pfam" id="PF00275"/>
    </source>
</evidence>
<dbReference type="Gene3D" id="3.40.50.1970">
    <property type="match status" value="1"/>
</dbReference>
<dbReference type="AlphaFoldDB" id="A0A4Y6PRM9"/>
<evidence type="ECO:0000313" key="6">
    <source>
        <dbReference type="EMBL" id="QDG50890.1"/>
    </source>
</evidence>
<sequence>MEHTTEASRRNENAVMSRPDSKTSEITRARSFSALELPDDAIVVVDNALPEAWIDALPDPIVVEAGESLKRLASIEELAGQVLERRSTRPLTLVGVGGGSIGDAVGFLASILWRGVDLWHVPTTLLAMVDSAHGGKTAVNLGAAKNQLGTFYPADRVVLVEEALATLPLEHRRDGLAELVKGLWLGDADALELLEADGGVGELASAPFDDIRERMMELLERAIDVKLDIVDQDLYETKEIRTFLNFGHTVAHTLELHTGISHGQAVCWGMLSASFLSDFPRLRRHVYELLTPAQVISAFEDRERFCAGIKRDKKRIEGQLRSVLLDAPGEPYVTREVSADDWYEAFREAVEWFESTPALVERRVERAASLEISASKSEMNRALVIEHLRPGQTRIDGYSTADDVAWLRRCLAELKGAELKGAELKEAESQEADGPTTIFAGEGGTTFRFLSAVCAARPGETVVLAAPRLLERPHDALFDALRAAGATIEPVETDEGKGIRVRGWSTWPERFEISAELSSQYATALALLSTSGNGFELALSGDGSIASRPYFDMTLDLLRTAGVDVTEGDGSFQFAPTPTLDEPATLVAETDASSAAVWAFARLVGVEADVARSPQSGRQPDARAADIAAKLAKAHEEGVDSVDVDLAEAPDLAPVLTAVATQIDPQVNIVGAAHLRHKESDRIGDLAQALADVGIEIEPRDDGMTIPAGGQTPRARGLWPTYGDHRLAMAGLLMTAGGTPLLIENPMVVAKSYPTFWHDARRVGWVVGAL</sequence>
<organism evidence="6 7">
    <name type="scientific">Persicimonas caeni</name>
    <dbReference type="NCBI Taxonomy" id="2292766"/>
    <lineage>
        <taxon>Bacteria</taxon>
        <taxon>Deltaproteobacteria</taxon>
        <taxon>Bradymonadales</taxon>
        <taxon>Bradymonadaceae</taxon>
        <taxon>Persicimonas</taxon>
    </lineage>
</organism>
<dbReference type="Gene3D" id="3.65.10.10">
    <property type="entry name" value="Enolpyruvate transferase domain"/>
    <property type="match status" value="2"/>
</dbReference>
<keyword evidence="1" id="KW-0808">Transferase</keyword>
<reference evidence="6 7" key="1">
    <citation type="submission" date="2019-06" db="EMBL/GenBank/DDBJ databases">
        <title>Persicimonas caeni gen. nov., sp. nov., a predatory bacterium isolated from solar saltern.</title>
        <authorList>
            <person name="Wang S."/>
        </authorList>
    </citation>
    <scope>NUCLEOTIDE SEQUENCE [LARGE SCALE GENOMIC DNA]</scope>
    <source>
        <strain evidence="6 7">YN101</strain>
    </source>
</reference>
<dbReference type="Pfam" id="PF00275">
    <property type="entry name" value="EPSP_synthase"/>
    <property type="match status" value="1"/>
</dbReference>
<dbReference type="GO" id="GO:0016829">
    <property type="term" value="F:lyase activity"/>
    <property type="evidence" value="ECO:0007669"/>
    <property type="project" value="UniProtKB-KW"/>
</dbReference>
<feature type="domain" description="Enolpyruvate transferase" evidence="3">
    <location>
        <begin position="368"/>
        <end position="758"/>
    </location>
</feature>
<evidence type="ECO:0000313" key="7">
    <source>
        <dbReference type="Proteomes" id="UP000315995"/>
    </source>
</evidence>
<feature type="region of interest" description="Disordered" evidence="2">
    <location>
        <begin position="1"/>
        <end position="24"/>
    </location>
</feature>
<dbReference type="InterPro" id="IPR001986">
    <property type="entry name" value="Enolpyruvate_Tfrase_dom"/>
</dbReference>
<feature type="compositionally biased region" description="Basic and acidic residues" evidence="2">
    <location>
        <begin position="1"/>
        <end position="12"/>
    </location>
</feature>
<feature type="domain" description="3-dehydroquinate synthase N-terminal" evidence="4">
    <location>
        <begin position="61"/>
        <end position="171"/>
    </location>
</feature>
<dbReference type="InterPro" id="IPR030960">
    <property type="entry name" value="DHQS/DOIS_N"/>
</dbReference>
<dbReference type="SUPFAM" id="SSF55205">
    <property type="entry name" value="EPT/RTPC-like"/>
    <property type="match status" value="1"/>
</dbReference>
<dbReference type="InterPro" id="IPR013792">
    <property type="entry name" value="RNA3'P_cycl/enolpyr_Trfase_a/b"/>
</dbReference>
<dbReference type="GO" id="GO:0009423">
    <property type="term" value="P:chorismate biosynthetic process"/>
    <property type="evidence" value="ECO:0007669"/>
    <property type="project" value="TreeGrafter"/>
</dbReference>
<dbReference type="Gene3D" id="1.20.1090.10">
    <property type="entry name" value="Dehydroquinate synthase-like - alpha domain"/>
    <property type="match status" value="1"/>
</dbReference>
<evidence type="ECO:0000259" key="4">
    <source>
        <dbReference type="Pfam" id="PF01761"/>
    </source>
</evidence>
<name>A0A4Y6PRM9_PERCE</name>
<dbReference type="SUPFAM" id="SSF56796">
    <property type="entry name" value="Dehydroquinate synthase-like"/>
    <property type="match status" value="1"/>
</dbReference>
<proteinExistence type="predicted"/>